<organism evidence="1">
    <name type="scientific">marine sediment metagenome</name>
    <dbReference type="NCBI Taxonomy" id="412755"/>
    <lineage>
        <taxon>unclassified sequences</taxon>
        <taxon>metagenomes</taxon>
        <taxon>ecological metagenomes</taxon>
    </lineage>
</organism>
<name>A0A0F9X9P5_9ZZZZ</name>
<dbReference type="AlphaFoldDB" id="A0A0F9X9P5"/>
<gene>
    <name evidence="1" type="ORF">LCGC14_0175800</name>
</gene>
<proteinExistence type="predicted"/>
<protein>
    <submittedName>
        <fullName evidence="1">Uncharacterized protein</fullName>
    </submittedName>
</protein>
<evidence type="ECO:0000313" key="1">
    <source>
        <dbReference type="EMBL" id="KKN95711.1"/>
    </source>
</evidence>
<reference evidence="1" key="1">
    <citation type="journal article" date="2015" name="Nature">
        <title>Complex archaea that bridge the gap between prokaryotes and eukaryotes.</title>
        <authorList>
            <person name="Spang A."/>
            <person name="Saw J.H."/>
            <person name="Jorgensen S.L."/>
            <person name="Zaremba-Niedzwiedzka K."/>
            <person name="Martijn J."/>
            <person name="Lind A.E."/>
            <person name="van Eijk R."/>
            <person name="Schleper C."/>
            <person name="Guy L."/>
            <person name="Ettema T.J."/>
        </authorList>
    </citation>
    <scope>NUCLEOTIDE SEQUENCE</scope>
</reference>
<sequence length="130" mass="15310">MDENKKSPKPKCEATIVIDNHTIKCREDTHTDDTWHKGLFYARQPINDKINIFITQQYHWRKEKSTSDEYIQKSNDRFNKPMTKELSSTICNCGDILNTCLFKDPCCHCADRELCHGCLVLMKQRNRNKT</sequence>
<dbReference type="EMBL" id="LAZR01000069">
    <property type="protein sequence ID" value="KKN95711.1"/>
    <property type="molecule type" value="Genomic_DNA"/>
</dbReference>
<accession>A0A0F9X9P5</accession>
<comment type="caution">
    <text evidence="1">The sequence shown here is derived from an EMBL/GenBank/DDBJ whole genome shotgun (WGS) entry which is preliminary data.</text>
</comment>